<comment type="caution">
    <text evidence="1">The sequence shown here is derived from an EMBL/GenBank/DDBJ whole genome shotgun (WGS) entry which is preliminary data.</text>
</comment>
<evidence type="ECO:0000313" key="2">
    <source>
        <dbReference type="Proteomes" id="UP001215280"/>
    </source>
</evidence>
<dbReference type="GO" id="GO:0020037">
    <property type="term" value="F:heme binding"/>
    <property type="evidence" value="ECO:0007669"/>
    <property type="project" value="InterPro"/>
</dbReference>
<sequence>MLHYSEPLLAELQLREVADINQWSGTDFDWISVYTAVYLAFASKSHNKLALHNALCCLNDAFLVNKDETTAENLFVVVLEGFTNMDAKEVAKIDGQLADLESEYQGKMKLLGGINVPSVSLEDFPTTGVSAGMEKFFTDKLRDVWHPQATHRDTPICIGISPWLRQTTLNVLRLTGFNYQFDALQSKGKPNELEQVFTDLLHSLDSPVFQVVMRAHSSRTSGETADEKMFSIAAQIVSESKATIEASEGQKTLAGRKDLLSVLLEAEMSPDVPESQRFSDAKVISHQYKKIFRVKIDTLQLIAVPKA</sequence>
<dbReference type="InterPro" id="IPR036396">
    <property type="entry name" value="Cyt_P450_sf"/>
</dbReference>
<dbReference type="GO" id="GO:0004497">
    <property type="term" value="F:monooxygenase activity"/>
    <property type="evidence" value="ECO:0007669"/>
    <property type="project" value="InterPro"/>
</dbReference>
<dbReference type="SUPFAM" id="SSF48264">
    <property type="entry name" value="Cytochrome P450"/>
    <property type="match status" value="1"/>
</dbReference>
<dbReference type="Gene3D" id="1.10.630.10">
    <property type="entry name" value="Cytochrome P450"/>
    <property type="match status" value="1"/>
</dbReference>
<name>A0AAD7HN75_9AGAR</name>
<dbReference type="AlphaFoldDB" id="A0AAD7HN75"/>
<dbReference type="GO" id="GO:0016705">
    <property type="term" value="F:oxidoreductase activity, acting on paired donors, with incorporation or reduction of molecular oxygen"/>
    <property type="evidence" value="ECO:0007669"/>
    <property type="project" value="InterPro"/>
</dbReference>
<dbReference type="GO" id="GO:0005506">
    <property type="term" value="F:iron ion binding"/>
    <property type="evidence" value="ECO:0007669"/>
    <property type="project" value="InterPro"/>
</dbReference>
<dbReference type="EMBL" id="JARJLG010000237">
    <property type="protein sequence ID" value="KAJ7724578.1"/>
    <property type="molecule type" value="Genomic_DNA"/>
</dbReference>
<accession>A0AAD7HN75</accession>
<evidence type="ECO:0000313" key="1">
    <source>
        <dbReference type="EMBL" id="KAJ7724578.1"/>
    </source>
</evidence>
<keyword evidence="2" id="KW-1185">Reference proteome</keyword>
<reference evidence="1" key="1">
    <citation type="submission" date="2023-03" db="EMBL/GenBank/DDBJ databases">
        <title>Massive genome expansion in bonnet fungi (Mycena s.s.) driven by repeated elements and novel gene families across ecological guilds.</title>
        <authorList>
            <consortium name="Lawrence Berkeley National Laboratory"/>
            <person name="Harder C.B."/>
            <person name="Miyauchi S."/>
            <person name="Viragh M."/>
            <person name="Kuo A."/>
            <person name="Thoen E."/>
            <person name="Andreopoulos B."/>
            <person name="Lu D."/>
            <person name="Skrede I."/>
            <person name="Drula E."/>
            <person name="Henrissat B."/>
            <person name="Morin E."/>
            <person name="Kohler A."/>
            <person name="Barry K."/>
            <person name="LaButti K."/>
            <person name="Morin E."/>
            <person name="Salamov A."/>
            <person name="Lipzen A."/>
            <person name="Mereny Z."/>
            <person name="Hegedus B."/>
            <person name="Baldrian P."/>
            <person name="Stursova M."/>
            <person name="Weitz H."/>
            <person name="Taylor A."/>
            <person name="Grigoriev I.V."/>
            <person name="Nagy L.G."/>
            <person name="Martin F."/>
            <person name="Kauserud H."/>
        </authorList>
    </citation>
    <scope>NUCLEOTIDE SEQUENCE</scope>
    <source>
        <strain evidence="1">CBHHK188m</strain>
    </source>
</reference>
<organism evidence="1 2">
    <name type="scientific">Mycena maculata</name>
    <dbReference type="NCBI Taxonomy" id="230809"/>
    <lineage>
        <taxon>Eukaryota</taxon>
        <taxon>Fungi</taxon>
        <taxon>Dikarya</taxon>
        <taxon>Basidiomycota</taxon>
        <taxon>Agaricomycotina</taxon>
        <taxon>Agaricomycetes</taxon>
        <taxon>Agaricomycetidae</taxon>
        <taxon>Agaricales</taxon>
        <taxon>Marasmiineae</taxon>
        <taxon>Mycenaceae</taxon>
        <taxon>Mycena</taxon>
    </lineage>
</organism>
<protein>
    <submittedName>
        <fullName evidence="1">Uncharacterized protein</fullName>
    </submittedName>
</protein>
<dbReference type="Proteomes" id="UP001215280">
    <property type="component" value="Unassembled WGS sequence"/>
</dbReference>
<gene>
    <name evidence="1" type="ORF">DFH07DRAFT_783255</name>
</gene>
<proteinExistence type="predicted"/>